<dbReference type="CDD" id="cd03230">
    <property type="entry name" value="ABC_DR_subfamily_A"/>
    <property type="match status" value="1"/>
</dbReference>
<dbReference type="InterPro" id="IPR003439">
    <property type="entry name" value="ABC_transporter-like_ATP-bd"/>
</dbReference>
<evidence type="ECO:0000259" key="4">
    <source>
        <dbReference type="PROSITE" id="PS50893"/>
    </source>
</evidence>
<comment type="caution">
    <text evidence="5">The sequence shown here is derived from an EMBL/GenBank/DDBJ whole genome shotgun (WGS) entry which is preliminary data.</text>
</comment>
<gene>
    <name evidence="5" type="ORF">DSM106972_080140</name>
</gene>
<dbReference type="Proteomes" id="UP000271624">
    <property type="component" value="Unassembled WGS sequence"/>
</dbReference>
<dbReference type="Gene3D" id="3.40.50.300">
    <property type="entry name" value="P-loop containing nucleotide triphosphate hydrolases"/>
    <property type="match status" value="1"/>
</dbReference>
<dbReference type="InterPro" id="IPR003593">
    <property type="entry name" value="AAA+_ATPase"/>
</dbReference>
<proteinExistence type="predicted"/>
<dbReference type="GO" id="GO:0005524">
    <property type="term" value="F:ATP binding"/>
    <property type="evidence" value="ECO:0007669"/>
    <property type="project" value="UniProtKB-KW"/>
</dbReference>
<protein>
    <submittedName>
        <fullName evidence="5">ABC transporter ATP-binding protein</fullName>
    </submittedName>
</protein>
<dbReference type="AlphaFoldDB" id="A0A433UXT1"/>
<reference evidence="5" key="1">
    <citation type="submission" date="2018-12" db="EMBL/GenBank/DDBJ databases">
        <authorList>
            <person name="Will S."/>
            <person name="Neumann-Schaal M."/>
            <person name="Henke P."/>
        </authorList>
    </citation>
    <scope>NUCLEOTIDE SEQUENCE</scope>
    <source>
        <strain evidence="5">PCC 7102</strain>
    </source>
</reference>
<dbReference type="InterPro" id="IPR051782">
    <property type="entry name" value="ABC_Transporter_VariousFunc"/>
</dbReference>
<evidence type="ECO:0000256" key="1">
    <source>
        <dbReference type="ARBA" id="ARBA00022448"/>
    </source>
</evidence>
<reference evidence="5" key="2">
    <citation type="journal article" date="2019" name="Genome Biol. Evol.">
        <title>Day and night: Metabolic profiles and evolutionary relationships of six axenic non-marine cyanobacteria.</title>
        <authorList>
            <person name="Will S.E."/>
            <person name="Henke P."/>
            <person name="Boedeker C."/>
            <person name="Huang S."/>
            <person name="Brinkmann H."/>
            <person name="Rohde M."/>
            <person name="Jarek M."/>
            <person name="Friedl T."/>
            <person name="Seufert S."/>
            <person name="Schumacher M."/>
            <person name="Overmann J."/>
            <person name="Neumann-Schaal M."/>
            <person name="Petersen J."/>
        </authorList>
    </citation>
    <scope>NUCLEOTIDE SEQUENCE [LARGE SCALE GENOMIC DNA]</scope>
    <source>
        <strain evidence="5">PCC 7102</strain>
    </source>
</reference>
<keyword evidence="2" id="KW-0547">Nucleotide-binding</keyword>
<evidence type="ECO:0000313" key="6">
    <source>
        <dbReference type="Proteomes" id="UP000271624"/>
    </source>
</evidence>
<evidence type="ECO:0000313" key="5">
    <source>
        <dbReference type="EMBL" id="RUS98628.1"/>
    </source>
</evidence>
<evidence type="ECO:0000256" key="3">
    <source>
        <dbReference type="ARBA" id="ARBA00022840"/>
    </source>
</evidence>
<dbReference type="PANTHER" id="PTHR42939">
    <property type="entry name" value="ABC TRANSPORTER ATP-BINDING PROTEIN ALBC-RELATED"/>
    <property type="match status" value="1"/>
</dbReference>
<dbReference type="Pfam" id="PF00005">
    <property type="entry name" value="ABC_tran"/>
    <property type="match status" value="1"/>
</dbReference>
<organism evidence="5 6">
    <name type="scientific">Dulcicalothrix desertica PCC 7102</name>
    <dbReference type="NCBI Taxonomy" id="232991"/>
    <lineage>
        <taxon>Bacteria</taxon>
        <taxon>Bacillati</taxon>
        <taxon>Cyanobacteriota</taxon>
        <taxon>Cyanophyceae</taxon>
        <taxon>Nostocales</taxon>
        <taxon>Calotrichaceae</taxon>
        <taxon>Dulcicalothrix</taxon>
    </lineage>
</organism>
<evidence type="ECO:0000256" key="2">
    <source>
        <dbReference type="ARBA" id="ARBA00022741"/>
    </source>
</evidence>
<keyword evidence="3 5" id="KW-0067">ATP-binding</keyword>
<dbReference type="GO" id="GO:0016887">
    <property type="term" value="F:ATP hydrolysis activity"/>
    <property type="evidence" value="ECO:0007669"/>
    <property type="project" value="InterPro"/>
</dbReference>
<dbReference type="SUPFAM" id="SSF52540">
    <property type="entry name" value="P-loop containing nucleoside triphosphate hydrolases"/>
    <property type="match status" value="1"/>
</dbReference>
<keyword evidence="6" id="KW-1185">Reference proteome</keyword>
<dbReference type="SMART" id="SM00382">
    <property type="entry name" value="AAA"/>
    <property type="match status" value="1"/>
</dbReference>
<dbReference type="PROSITE" id="PS50893">
    <property type="entry name" value="ABC_TRANSPORTER_2"/>
    <property type="match status" value="1"/>
</dbReference>
<dbReference type="EMBL" id="RSCL01000028">
    <property type="protein sequence ID" value="RUS98628.1"/>
    <property type="molecule type" value="Genomic_DNA"/>
</dbReference>
<sequence length="348" mass="38925">MLLLVDIWVTCNWNGIVVWQKAQSQNTMKSVADAPQFELDSQENPPVVLTSELRKVYTTGFFLNQKVESLKSCSLAVYKGETFGLLGPNGAGKTTLLKLLLGIIRPTSGRGLLLGKPLGDHTVKQRIGYLPENAYLYDFLTGWEFLEFAAGIFQIPKKIQRERIPQLFELVGLSLKDARKKQMRRYSKGMLQRVGMAHALINDPELVFLDEPMSGLDPLGRYQMRETILTLKASGKTIFFNSHILSEVEKICNRVAILAKGQLVCSGSLDELLGSTNTYRVKGTGGDWEVLKKWAPNIQFGADGLWEGELEGDYYDFLASLRLMGGTIVSINLSRPSLEEFFIHNIQG</sequence>
<feature type="domain" description="ABC transporter" evidence="4">
    <location>
        <begin position="48"/>
        <end position="285"/>
    </location>
</feature>
<keyword evidence="1" id="KW-0813">Transport</keyword>
<accession>A0A433UXT1</accession>
<name>A0A433UXT1_9CYAN</name>
<dbReference type="InterPro" id="IPR027417">
    <property type="entry name" value="P-loop_NTPase"/>
</dbReference>
<dbReference type="PANTHER" id="PTHR42939:SF1">
    <property type="entry name" value="ABC TRANSPORTER ATP-BINDING PROTEIN ALBC-RELATED"/>
    <property type="match status" value="1"/>
</dbReference>